<accession>A0A7S3X2Z3</accession>
<dbReference type="AlphaFoldDB" id="A0A7S3X2Z3"/>
<sequence>MSTEIFVMGRAPGRAGVSRVRMLLDLHLADADEVRRQAARQLAVKPETLAISYKDTTLEAGKPLVQYGVEAGSTLDFGPRPHTHVAAVPAPPPSPSGGPGLASSSPAPFSLPRQ</sequence>
<name>A0A7S3X2Z3_EMIHU</name>
<organism evidence="2">
    <name type="scientific">Emiliania huxleyi</name>
    <name type="common">Coccolithophore</name>
    <name type="synonym">Pontosphaera huxleyi</name>
    <dbReference type="NCBI Taxonomy" id="2903"/>
    <lineage>
        <taxon>Eukaryota</taxon>
        <taxon>Haptista</taxon>
        <taxon>Haptophyta</taxon>
        <taxon>Prymnesiophyceae</taxon>
        <taxon>Isochrysidales</taxon>
        <taxon>Noelaerhabdaceae</taxon>
        <taxon>Emiliania</taxon>
    </lineage>
</organism>
<proteinExistence type="predicted"/>
<gene>
    <name evidence="2" type="ORF">EHUX00137_LOCUS42610</name>
</gene>
<evidence type="ECO:0000256" key="1">
    <source>
        <dbReference type="SAM" id="MobiDB-lite"/>
    </source>
</evidence>
<reference evidence="2" key="1">
    <citation type="submission" date="2021-01" db="EMBL/GenBank/DDBJ databases">
        <authorList>
            <person name="Corre E."/>
            <person name="Pelletier E."/>
            <person name="Niang G."/>
            <person name="Scheremetjew M."/>
            <person name="Finn R."/>
            <person name="Kale V."/>
            <person name="Holt S."/>
            <person name="Cochrane G."/>
            <person name="Meng A."/>
            <person name="Brown T."/>
            <person name="Cohen L."/>
        </authorList>
    </citation>
    <scope>NUCLEOTIDE SEQUENCE</scope>
    <source>
        <strain evidence="2">379</strain>
    </source>
</reference>
<feature type="region of interest" description="Disordered" evidence="1">
    <location>
        <begin position="75"/>
        <end position="114"/>
    </location>
</feature>
<evidence type="ECO:0000313" key="2">
    <source>
        <dbReference type="EMBL" id="CAE0591405.1"/>
    </source>
</evidence>
<evidence type="ECO:0008006" key="3">
    <source>
        <dbReference type="Google" id="ProtNLM"/>
    </source>
</evidence>
<protein>
    <recommendedName>
        <fullName evidence="3">Ubiquitin-like domain-containing protein</fullName>
    </recommendedName>
</protein>
<feature type="compositionally biased region" description="Low complexity" evidence="1">
    <location>
        <begin position="101"/>
        <end position="114"/>
    </location>
</feature>
<dbReference type="EMBL" id="HBIR01054691">
    <property type="protein sequence ID" value="CAE0591405.1"/>
    <property type="molecule type" value="Transcribed_RNA"/>
</dbReference>